<comment type="caution">
    <text evidence="2">The sequence shown here is derived from an EMBL/GenBank/DDBJ whole genome shotgun (WGS) entry which is preliminary data.</text>
</comment>
<dbReference type="RefSeq" id="WP_370873637.1">
    <property type="nucleotide sequence ID" value="NZ_JAUSUA010000003.1"/>
</dbReference>
<feature type="transmembrane region" description="Helical" evidence="1">
    <location>
        <begin position="79"/>
        <end position="100"/>
    </location>
</feature>
<sequence>MIGGFSIESVIEILYILLPLIIVSAIVLFVIKRLQYKYKRGTLGKKKSKSSQILLDSLIPLGMLMGTIISMFLSMFSQINFLSAISLGPGIGFLFGYFAYEIFSKKEEASS</sequence>
<name>A0ABT9YHQ4_9BACI</name>
<reference evidence="2 3" key="1">
    <citation type="submission" date="2023-07" db="EMBL/GenBank/DDBJ databases">
        <title>Genomic Encyclopedia of Type Strains, Phase IV (KMG-IV): sequencing the most valuable type-strain genomes for metagenomic binning, comparative biology and taxonomic classification.</title>
        <authorList>
            <person name="Goeker M."/>
        </authorList>
    </citation>
    <scope>NUCLEOTIDE SEQUENCE [LARGE SCALE GENOMIC DNA]</scope>
    <source>
        <strain evidence="2 3">DSM 19154</strain>
    </source>
</reference>
<gene>
    <name evidence="2" type="ORF">J2S05_002198</name>
</gene>
<keyword evidence="3" id="KW-1185">Reference proteome</keyword>
<proteinExistence type="predicted"/>
<keyword evidence="1" id="KW-0472">Membrane</keyword>
<keyword evidence="2" id="KW-0282">Flagellum</keyword>
<feature type="transmembrane region" description="Helical" evidence="1">
    <location>
        <begin position="53"/>
        <end position="73"/>
    </location>
</feature>
<evidence type="ECO:0000313" key="2">
    <source>
        <dbReference type="EMBL" id="MDQ0207397.1"/>
    </source>
</evidence>
<keyword evidence="1" id="KW-0812">Transmembrane</keyword>
<accession>A0ABT9YHQ4</accession>
<dbReference type="EMBL" id="JAUSUA010000003">
    <property type="protein sequence ID" value="MDQ0207397.1"/>
    <property type="molecule type" value="Genomic_DNA"/>
</dbReference>
<keyword evidence="1" id="KW-1133">Transmembrane helix</keyword>
<evidence type="ECO:0000256" key="1">
    <source>
        <dbReference type="SAM" id="Phobius"/>
    </source>
</evidence>
<keyword evidence="2" id="KW-0969">Cilium</keyword>
<feature type="transmembrane region" description="Helical" evidence="1">
    <location>
        <begin position="13"/>
        <end position="32"/>
    </location>
</feature>
<organism evidence="2 3">
    <name type="scientific">Alkalicoccobacillus murimartini</name>
    <dbReference type="NCBI Taxonomy" id="171685"/>
    <lineage>
        <taxon>Bacteria</taxon>
        <taxon>Bacillati</taxon>
        <taxon>Bacillota</taxon>
        <taxon>Bacilli</taxon>
        <taxon>Bacillales</taxon>
        <taxon>Bacillaceae</taxon>
        <taxon>Alkalicoccobacillus</taxon>
    </lineage>
</organism>
<evidence type="ECO:0000313" key="3">
    <source>
        <dbReference type="Proteomes" id="UP001225034"/>
    </source>
</evidence>
<keyword evidence="2" id="KW-0966">Cell projection</keyword>
<protein>
    <submittedName>
        <fullName evidence="2">Flagellar biosynthesis protein FlhB</fullName>
    </submittedName>
</protein>
<dbReference type="Proteomes" id="UP001225034">
    <property type="component" value="Unassembled WGS sequence"/>
</dbReference>